<dbReference type="EMBL" id="CAJSLV010000047">
    <property type="protein sequence ID" value="CAG6392877.1"/>
    <property type="molecule type" value="Genomic_DNA"/>
</dbReference>
<evidence type="ECO:0000313" key="2">
    <source>
        <dbReference type="EMBL" id="CAG6392877.1"/>
    </source>
</evidence>
<gene>
    <name evidence="2" type="ORF">SCOCK_190045</name>
</gene>
<dbReference type="AlphaFoldDB" id="A0A9W4GQ31"/>
<feature type="region of interest" description="Disordered" evidence="1">
    <location>
        <begin position="1"/>
        <end position="38"/>
    </location>
</feature>
<protein>
    <submittedName>
        <fullName evidence="2">Uncharacterized protein</fullName>
    </submittedName>
</protein>
<keyword evidence="3" id="KW-1185">Reference proteome</keyword>
<evidence type="ECO:0000313" key="3">
    <source>
        <dbReference type="Proteomes" id="UP001152519"/>
    </source>
</evidence>
<evidence type="ECO:0000256" key="1">
    <source>
        <dbReference type="SAM" id="MobiDB-lite"/>
    </source>
</evidence>
<reference evidence="2" key="1">
    <citation type="submission" date="2021-05" db="EMBL/GenBank/DDBJ databases">
        <authorList>
            <person name="Arsene-Ploetze F."/>
        </authorList>
    </citation>
    <scope>NUCLEOTIDE SEQUENCE</scope>
    <source>
        <strain evidence="2">DSM 42138</strain>
    </source>
</reference>
<sequence length="62" mass="6659">MATDGRSRLLLWATEHPASTRTGSRPARRTTPLADAGAGTFTANSARLDNMLFADPKRVCAK</sequence>
<comment type="caution">
    <text evidence="2">The sequence shown here is derived from an EMBL/GenBank/DDBJ whole genome shotgun (WGS) entry which is preliminary data.</text>
</comment>
<organism evidence="2 3">
    <name type="scientific">Actinacidiphila cocklensis</name>
    <dbReference type="NCBI Taxonomy" id="887465"/>
    <lineage>
        <taxon>Bacteria</taxon>
        <taxon>Bacillati</taxon>
        <taxon>Actinomycetota</taxon>
        <taxon>Actinomycetes</taxon>
        <taxon>Kitasatosporales</taxon>
        <taxon>Streptomycetaceae</taxon>
        <taxon>Actinacidiphila</taxon>
    </lineage>
</organism>
<proteinExistence type="predicted"/>
<dbReference type="Proteomes" id="UP001152519">
    <property type="component" value="Unassembled WGS sequence"/>
</dbReference>
<name>A0A9W4GQ31_9ACTN</name>
<accession>A0A9W4GQ31</accession>